<dbReference type="Gene3D" id="3.30.420.40">
    <property type="match status" value="2"/>
</dbReference>
<sequence length="381" mass="42241">MQRSVVVVDVGSSTTRLGFGGEEAPRVVAPTVVGTPYNSGMLGSLLQHHGDTFSGDAAWERRGLLELSYPVQSRRVVSYKALEHILHDALYKWLPLVPHDTPLLWVEPVSTPREDRERICEIFFESFDIPLLAMTNSAAATLYSTGRTTGLVVDSGEDCTTVNAVWEGYSLHHTFYSSPIAGRVLTDRLLEYLRGKGYALSTPQDRCLVDKIKRSLCYVAADAEIELKKLRNKPRPDSYELPDEQRIFLHESQFMVPELLFNPSRANDAGFGAGDGEVGWAEAVTQVLRRAPSYTQPRLWESIVLGGGNTMLPGIEQRLQREVSARNNGGEQTINCVAFPDRDLATWIGASVVASMPTFSHLCLAREEYYEKGAAAVHLRA</sequence>
<dbReference type="VEuPathDB" id="TriTrypDB:TcCL_NonESM01767"/>
<name>A0A2V2V8Y1_TRYCR</name>
<evidence type="ECO:0000313" key="3">
    <source>
        <dbReference type="Proteomes" id="UP000246121"/>
    </source>
</evidence>
<dbReference type="VEuPathDB" id="TriTrypDB:Tc_MARK_7123"/>
<dbReference type="FunFam" id="3.30.420.40:FF:000050">
    <property type="entry name" value="Actin, alpha skeletal muscle"/>
    <property type="match status" value="1"/>
</dbReference>
<dbReference type="VEuPathDB" id="TriTrypDB:C4B63_40g31"/>
<dbReference type="VEuPathDB" id="TriTrypDB:TCDM_02268"/>
<accession>A0A2V2V8Y1</accession>
<dbReference type="Proteomes" id="UP000246121">
    <property type="component" value="Unassembled WGS sequence"/>
</dbReference>
<dbReference type="SMART" id="SM00268">
    <property type="entry name" value="ACTIN"/>
    <property type="match status" value="1"/>
</dbReference>
<dbReference type="PRINTS" id="PR00190">
    <property type="entry name" value="ACTIN"/>
</dbReference>
<proteinExistence type="inferred from homology"/>
<dbReference type="Pfam" id="PF00022">
    <property type="entry name" value="Actin"/>
    <property type="match status" value="1"/>
</dbReference>
<evidence type="ECO:0000313" key="2">
    <source>
        <dbReference type="EMBL" id="PWU91996.1"/>
    </source>
</evidence>
<dbReference type="VEuPathDB" id="TriTrypDB:TCSYLVIO_008180"/>
<reference evidence="2 3" key="1">
    <citation type="journal article" date="2018" name="Microb. Genom.">
        <title>Expanding an expanded genome: long-read sequencing of Trypanosoma cruzi.</title>
        <authorList>
            <person name="Berna L."/>
            <person name="Rodriguez M."/>
            <person name="Chiribao M.L."/>
            <person name="Parodi-Talice A."/>
            <person name="Pita S."/>
            <person name="Rijo G."/>
            <person name="Alvarez-Valin F."/>
            <person name="Robello C."/>
        </authorList>
    </citation>
    <scope>NUCLEOTIDE SEQUENCE [LARGE SCALE GENOMIC DNA]</scope>
    <source>
        <strain evidence="2 3">Dm28c</strain>
    </source>
</reference>
<dbReference type="PANTHER" id="PTHR11937">
    <property type="entry name" value="ACTIN"/>
    <property type="match status" value="1"/>
</dbReference>
<comment type="similarity">
    <text evidence="1">Belongs to the actin family.</text>
</comment>
<dbReference type="VEuPathDB" id="TriTrypDB:TcCLB.510719.110"/>
<dbReference type="InterPro" id="IPR004000">
    <property type="entry name" value="Actin"/>
</dbReference>
<evidence type="ECO:0000256" key="1">
    <source>
        <dbReference type="RuleBase" id="RU000487"/>
    </source>
</evidence>
<dbReference type="VEuPathDB" id="TriTrypDB:TcCLB.509747.70"/>
<dbReference type="Gene3D" id="3.90.640.10">
    <property type="entry name" value="Actin, Chain A, domain 4"/>
    <property type="match status" value="1"/>
</dbReference>
<dbReference type="SUPFAM" id="SSF53067">
    <property type="entry name" value="Actin-like ATPase domain"/>
    <property type="match status" value="2"/>
</dbReference>
<organism evidence="2 3">
    <name type="scientific">Trypanosoma cruzi</name>
    <dbReference type="NCBI Taxonomy" id="5693"/>
    <lineage>
        <taxon>Eukaryota</taxon>
        <taxon>Discoba</taxon>
        <taxon>Euglenozoa</taxon>
        <taxon>Kinetoplastea</taxon>
        <taxon>Metakinetoplastina</taxon>
        <taxon>Trypanosomatida</taxon>
        <taxon>Trypanosomatidae</taxon>
        <taxon>Trypanosoma</taxon>
        <taxon>Schizotrypanum</taxon>
    </lineage>
</organism>
<dbReference type="VEuPathDB" id="TriTrypDB:TcBrA4_0025210"/>
<dbReference type="VEuPathDB" id="TriTrypDB:BCY84_11792"/>
<dbReference type="VEuPathDB" id="TriTrypDB:ECC02_008590"/>
<dbReference type="AlphaFoldDB" id="A0A2V2V8Y1"/>
<dbReference type="VEuPathDB" id="TriTrypDB:TcG_03215"/>
<dbReference type="VEuPathDB" id="TriTrypDB:C3747_76g221"/>
<dbReference type="EMBL" id="PRFA01000040">
    <property type="protein sequence ID" value="PWU91996.1"/>
    <property type="molecule type" value="Genomic_DNA"/>
</dbReference>
<gene>
    <name evidence="2" type="ORF">C4B63_40g31</name>
</gene>
<comment type="caution">
    <text evidence="2">The sequence shown here is derived from an EMBL/GenBank/DDBJ whole genome shotgun (WGS) entry which is preliminary data.</text>
</comment>
<protein>
    <submittedName>
        <fullName evidence="2">Putative actin-like protein</fullName>
    </submittedName>
</protein>
<dbReference type="InterPro" id="IPR043129">
    <property type="entry name" value="ATPase_NBD"/>
</dbReference>